<dbReference type="Gene3D" id="1.10.510.10">
    <property type="entry name" value="Transferase(Phosphotransferase) domain 1"/>
    <property type="match status" value="1"/>
</dbReference>
<gene>
    <name evidence="2" type="ORF">CRG98_033011</name>
</gene>
<dbReference type="AlphaFoldDB" id="A0A2I0IRP6"/>
<evidence type="ECO:0000313" key="2">
    <source>
        <dbReference type="EMBL" id="PKI46669.1"/>
    </source>
</evidence>
<dbReference type="InterPro" id="IPR011009">
    <property type="entry name" value="Kinase-like_dom_sf"/>
</dbReference>
<keyword evidence="3" id="KW-1185">Reference proteome</keyword>
<dbReference type="Gene3D" id="3.30.200.20">
    <property type="entry name" value="Phosphorylase Kinase, domain 1"/>
    <property type="match status" value="1"/>
</dbReference>
<evidence type="ECO:0008006" key="4">
    <source>
        <dbReference type="Google" id="ProtNLM"/>
    </source>
</evidence>
<dbReference type="PANTHER" id="PTHR46146:SF3">
    <property type="entry name" value="SERINE_THREONINE-PROTEIN KINASE-LIKE PROTEIN CCR3-RELATED"/>
    <property type="match status" value="1"/>
</dbReference>
<dbReference type="PANTHER" id="PTHR46146">
    <property type="entry name" value="SERINE/THREONINE-PROTEIN KINASE-LIKE PROTEIN CCR4"/>
    <property type="match status" value="1"/>
</dbReference>
<dbReference type="Proteomes" id="UP000233551">
    <property type="component" value="Unassembled WGS sequence"/>
</dbReference>
<accession>A0A2I0IRP6</accession>
<evidence type="ECO:0000313" key="3">
    <source>
        <dbReference type="Proteomes" id="UP000233551"/>
    </source>
</evidence>
<comment type="caution">
    <text evidence="2">The sequence shown here is derived from an EMBL/GenBank/DDBJ whole genome shotgun (WGS) entry which is preliminary data.</text>
</comment>
<dbReference type="STRING" id="22663.A0A2I0IRP6"/>
<feature type="signal peptide" evidence="1">
    <location>
        <begin position="1"/>
        <end position="31"/>
    </location>
</feature>
<dbReference type="EMBL" id="PGOL01002599">
    <property type="protein sequence ID" value="PKI46669.1"/>
    <property type="molecule type" value="Genomic_DNA"/>
</dbReference>
<dbReference type="SUPFAM" id="SSF56112">
    <property type="entry name" value="Protein kinase-like (PK-like)"/>
    <property type="match status" value="2"/>
</dbReference>
<keyword evidence="1" id="KW-0732">Signal</keyword>
<proteinExistence type="predicted"/>
<evidence type="ECO:0000256" key="1">
    <source>
        <dbReference type="SAM" id="SignalP"/>
    </source>
</evidence>
<organism evidence="2 3">
    <name type="scientific">Punica granatum</name>
    <name type="common">Pomegranate</name>
    <dbReference type="NCBI Taxonomy" id="22663"/>
    <lineage>
        <taxon>Eukaryota</taxon>
        <taxon>Viridiplantae</taxon>
        <taxon>Streptophyta</taxon>
        <taxon>Embryophyta</taxon>
        <taxon>Tracheophyta</taxon>
        <taxon>Spermatophyta</taxon>
        <taxon>Magnoliopsida</taxon>
        <taxon>eudicotyledons</taxon>
        <taxon>Gunneridae</taxon>
        <taxon>Pentapetalae</taxon>
        <taxon>rosids</taxon>
        <taxon>malvids</taxon>
        <taxon>Myrtales</taxon>
        <taxon>Lythraceae</taxon>
        <taxon>Punica</taxon>
    </lineage>
</organism>
<protein>
    <recommendedName>
        <fullName evidence="4">Protein kinase domain-containing protein</fullName>
    </recommendedName>
</protein>
<name>A0A2I0IRP6_PUNGR</name>
<feature type="chain" id="PRO_5014184922" description="Protein kinase domain-containing protein" evidence="1">
    <location>
        <begin position="32"/>
        <end position="411"/>
    </location>
</feature>
<reference evidence="2 3" key="1">
    <citation type="submission" date="2017-11" db="EMBL/GenBank/DDBJ databases">
        <title>De-novo sequencing of pomegranate (Punica granatum L.) genome.</title>
        <authorList>
            <person name="Akparov Z."/>
            <person name="Amiraslanov A."/>
            <person name="Hajiyeva S."/>
            <person name="Abbasov M."/>
            <person name="Kaur K."/>
            <person name="Hamwieh A."/>
            <person name="Solovyev V."/>
            <person name="Salamov A."/>
            <person name="Braich B."/>
            <person name="Kosarev P."/>
            <person name="Mahmoud A."/>
            <person name="Hajiyev E."/>
            <person name="Babayeva S."/>
            <person name="Izzatullayeva V."/>
            <person name="Mammadov A."/>
            <person name="Mammadov A."/>
            <person name="Sharifova S."/>
            <person name="Ojaghi J."/>
            <person name="Eynullazada K."/>
            <person name="Bayramov B."/>
            <person name="Abdulazimova A."/>
            <person name="Shahmuradov I."/>
        </authorList>
    </citation>
    <scope>NUCLEOTIDE SEQUENCE [LARGE SCALE GENOMIC DNA]</scope>
    <source>
        <strain evidence="3">cv. AG2017</strain>
        <tissue evidence="2">Leaf</tissue>
    </source>
</reference>
<sequence>MVNVRLFLSELNRLCLCLCLCLRSILVLSNGETHHPNKTNPNDLPFPMSLATAVSSAAATVLLLLLLVADAPATGSTLAVISSSPATVCGVAASNSVHSVRCYFAETGQTIPLFPNVSFSAVSGDRAALCGLLSGGHSLLCWDNLSDRYPMNNRIYHNVSTPLESLAIGDDQICAIVARLRTVKCWRVDKSTSLPPKIDQFVSISSGFSIRAISRSSRTSSFIRPHWSGTSSKRAERAEEFTLWELALATDSFSIENKIGAGSFGVVYKGKLLDGRDSDTLAPEYYGLSVLTAKSSVYGFGVVLLELLTGRRAIFTSEETGGTPVRLADFALPNIIAVKASQVLNPWVGLPRAGESEAVELMSNTASHCVTLVSMISDIVVSLERALDLCYDDSHGSISSADICIGQDVML</sequence>